<reference evidence="3" key="1">
    <citation type="submission" date="2020-01" db="EMBL/GenBank/DDBJ databases">
        <authorList>
            <person name="Meier V. D."/>
            <person name="Meier V D."/>
        </authorList>
    </citation>
    <scope>NUCLEOTIDE SEQUENCE</scope>
    <source>
        <strain evidence="3">HLG_WM_MAG_10</strain>
    </source>
</reference>
<feature type="signal peptide" evidence="1">
    <location>
        <begin position="1"/>
        <end position="20"/>
    </location>
</feature>
<dbReference type="Gene3D" id="1.25.40.10">
    <property type="entry name" value="Tetratricopeptide repeat domain"/>
    <property type="match status" value="2"/>
</dbReference>
<dbReference type="PANTHER" id="PTHR10098">
    <property type="entry name" value="RAPSYN-RELATED"/>
    <property type="match status" value="1"/>
</dbReference>
<dbReference type="SMART" id="SM00028">
    <property type="entry name" value="TPR"/>
    <property type="match status" value="4"/>
</dbReference>
<dbReference type="InterPro" id="IPR019734">
    <property type="entry name" value="TPR_rpt"/>
</dbReference>
<evidence type="ECO:0000313" key="3">
    <source>
        <dbReference type="EMBL" id="CAA6801559.1"/>
    </source>
</evidence>
<dbReference type="Pfam" id="PF12770">
    <property type="entry name" value="CHAT"/>
    <property type="match status" value="1"/>
</dbReference>
<dbReference type="SUPFAM" id="SSF48452">
    <property type="entry name" value="TPR-like"/>
    <property type="match status" value="1"/>
</dbReference>
<proteinExistence type="predicted"/>
<protein>
    <submittedName>
        <fullName evidence="3">TPR repeat-containing protein</fullName>
    </submittedName>
</protein>
<feature type="chain" id="PRO_5027977428" evidence="1">
    <location>
        <begin position="21"/>
        <end position="1455"/>
    </location>
</feature>
<keyword evidence="1" id="KW-0732">Signal</keyword>
<evidence type="ECO:0000256" key="1">
    <source>
        <dbReference type="SAM" id="SignalP"/>
    </source>
</evidence>
<sequence>MSTKILFCLLLFLSSQYSYGQASAEELAQAQEKLTEVQKLYSKEHVEYAKAALDLALLHYQNENTRDQGYELAYEALDFVRKEGGPKSPLYLDLLSKLSEVQAFLLDANLDLAAAEISEGATSVLYAKSLIKLSKASIKDDVQDQYAYEHAIKAYQILAQVPLDSAKPIYAYAKENLPAEIIEILEQEIRLERARTNNDALALADALVAYSALGLKYQEHDLVYIYEETCYNYLRKALYLYEIKLDKEHPKYKKAFATLTKEMQDFHPIEKAILSKIRQHETANDSFIREFRKYLEIVDETTILDYTVKDAFRLVLSDLKEHHGGTDGKYYVIVKDISDKWDLDEEEQIFSRQKDLTKYTLAEFGVSEKYIVELIKEINLSIPFSSDEKTIQRYKRAFEMVDSLAYELPFNAVGDENLFQKYVKLVVQPFRMLLIQEQNLAVKRKTYGMDSDAYLSAVFEASWYYLKDDDFPSVGEKHLLSSLELLKEENLYLAEKWLDSLLLDDGTYIASLLHPVLPRVFPLVNLKRLLKAPLEHIAQEEGTNSLAYYNMSELIADGYFFSKNNPKNAKKAILMYKKLLLAYNSIEGKSMDYKDLLQGIVNNIALYNPWSVEESTFFFEALIAVGQEYQLKAYPYYVKEYADWHYHEERVISAESYYKLFLKLYQTDPKKEEKVKEYIEASYNLARICRKTGRPNKAFALYSKILKLSRVNDQEIYTIKCLDGLGLIGHEKGDSEYALKLFEKALTALEDFEADHPSKNRYTSFHIAFLYVKIKRHIARVHLDNGYIVKAEKEYRVIKAFERDKNTPVSLRRDISLQYDLAYLAEIKGDSLKAVRYYKSAIRQIKDQDELAKANITFANFYQQQEKDSMAAIYLKDALAIDLTQIEKSYNKLAEKERLLFLNPISERLNVFFNFALPKQDSALTLTAFNAHLTVKGLALETSTNLQSICNETENTVLKNKCFEMQSLRKTLAGATALPLGEQEAISAQIMDLEKEIGVSSIDLRTYFGKNNKKLNFYQLKQILKAVETEDSAAIAIDFLIVDQVDDSGYKSSVYYAAVIGSDFKLPVFIRLTTEEELQDVLAPDIAPNTMNYITDEFESRYLYTLIWEPLLPYISDAKRLHICPSGVLSKIAFGTLRTSDYNRLRIMDHWSVHYYSSLRDLLNPQVGTLSEGSTNVGLVGGVKFTFTAEEIQNLAQKNNITPLDLEDAFKQQTLERSDLAYSRGARGEDFSYLPGTLEEVNAIATIFPSHWVINLLSDTLATEENLEIMTDNSPTILHIATHGYFFPTPSKDNEEDDGGWLNSKTAMTLEDKIAGSSNPLLRSGLALAGINRVWKGGPEIKGLDDGILTALEVANMDLFNTDLVVLSACETGRGDIDNNEGIMGLRRAFKTAGAKQLLISLWKVPDAQTSELMQLFYTEYINGKSAHQAFESAQYTMRKRYKNPYYWAAFLLIE</sequence>
<gene>
    <name evidence="3" type="ORF">HELGO_WM11414</name>
</gene>
<dbReference type="InterPro" id="IPR011990">
    <property type="entry name" value="TPR-like_helical_dom_sf"/>
</dbReference>
<dbReference type="PANTHER" id="PTHR10098:SF112">
    <property type="entry name" value="SLR0380 PROTEIN"/>
    <property type="match status" value="1"/>
</dbReference>
<feature type="domain" description="CHAT" evidence="2">
    <location>
        <begin position="1101"/>
        <end position="1454"/>
    </location>
</feature>
<dbReference type="EMBL" id="CACVAQ010000065">
    <property type="protein sequence ID" value="CAA6801559.1"/>
    <property type="molecule type" value="Genomic_DNA"/>
</dbReference>
<accession>A0A6S6SAH3</accession>
<dbReference type="Pfam" id="PF13424">
    <property type="entry name" value="TPR_12"/>
    <property type="match status" value="1"/>
</dbReference>
<dbReference type="InterPro" id="IPR024983">
    <property type="entry name" value="CHAT_dom"/>
</dbReference>
<organism evidence="3">
    <name type="scientific">uncultured Aureispira sp</name>
    <dbReference type="NCBI Taxonomy" id="1331704"/>
    <lineage>
        <taxon>Bacteria</taxon>
        <taxon>Pseudomonadati</taxon>
        <taxon>Bacteroidota</taxon>
        <taxon>Saprospiria</taxon>
        <taxon>Saprospirales</taxon>
        <taxon>Saprospiraceae</taxon>
        <taxon>Aureispira</taxon>
        <taxon>environmental samples</taxon>
    </lineage>
</organism>
<name>A0A6S6SAH3_9BACT</name>
<evidence type="ECO:0000259" key="2">
    <source>
        <dbReference type="Pfam" id="PF12770"/>
    </source>
</evidence>